<dbReference type="PaxDb" id="6945-B7QHU6"/>
<gene>
    <name evidence="2" type="ORF">IscW_ISCW014500</name>
</gene>
<feature type="compositionally biased region" description="Acidic residues" evidence="1">
    <location>
        <begin position="123"/>
        <end position="134"/>
    </location>
</feature>
<proteinExistence type="predicted"/>
<accession>B7QHU6</accession>
<dbReference type="AlphaFoldDB" id="B7QHU6"/>
<reference evidence="2 4" key="1">
    <citation type="submission" date="2008-03" db="EMBL/GenBank/DDBJ databases">
        <title>Annotation of Ixodes scapularis.</title>
        <authorList>
            <consortium name="Ixodes scapularis Genome Project Consortium"/>
            <person name="Caler E."/>
            <person name="Hannick L.I."/>
            <person name="Bidwell S."/>
            <person name="Joardar V."/>
            <person name="Thiagarajan M."/>
            <person name="Amedeo P."/>
            <person name="Galinsky K.J."/>
            <person name="Schobel S."/>
            <person name="Inman J."/>
            <person name="Hostetler J."/>
            <person name="Miller J."/>
            <person name="Hammond M."/>
            <person name="Megy K."/>
            <person name="Lawson D."/>
            <person name="Kodira C."/>
            <person name="Sutton G."/>
            <person name="Meyer J."/>
            <person name="Hill C.A."/>
            <person name="Birren B."/>
            <person name="Nene V."/>
            <person name="Collins F."/>
            <person name="Alarcon-Chaidez F."/>
            <person name="Wikel S."/>
            <person name="Strausberg R."/>
        </authorList>
    </citation>
    <scope>NUCLEOTIDE SEQUENCE [LARGE SCALE GENOMIC DNA]</scope>
    <source>
        <strain evidence="4">Wikel</strain>
        <strain evidence="2">Wikel colony</strain>
    </source>
</reference>
<dbReference type="HOGENOM" id="CLU_1898562_0_0_1"/>
<organism>
    <name type="scientific">Ixodes scapularis</name>
    <name type="common">Black-legged tick</name>
    <name type="synonym">Deer tick</name>
    <dbReference type="NCBI Taxonomy" id="6945"/>
    <lineage>
        <taxon>Eukaryota</taxon>
        <taxon>Metazoa</taxon>
        <taxon>Ecdysozoa</taxon>
        <taxon>Arthropoda</taxon>
        <taxon>Chelicerata</taxon>
        <taxon>Arachnida</taxon>
        <taxon>Acari</taxon>
        <taxon>Parasitiformes</taxon>
        <taxon>Ixodida</taxon>
        <taxon>Ixodoidea</taxon>
        <taxon>Ixodidae</taxon>
        <taxon>Ixodinae</taxon>
        <taxon>Ixodes</taxon>
    </lineage>
</organism>
<dbReference type="EMBL" id="DS941719">
    <property type="protein sequence ID" value="EEC18418.1"/>
    <property type="molecule type" value="Genomic_DNA"/>
</dbReference>
<evidence type="ECO:0000313" key="3">
    <source>
        <dbReference type="EnsemblMetazoa" id="ISCW014500-PA"/>
    </source>
</evidence>
<feature type="region of interest" description="Disordered" evidence="1">
    <location>
        <begin position="105"/>
        <end position="134"/>
    </location>
</feature>
<dbReference type="EMBL" id="ABJB010390953">
    <property type="status" value="NOT_ANNOTATED_CDS"/>
    <property type="molecule type" value="Genomic_DNA"/>
</dbReference>
<reference evidence="3" key="2">
    <citation type="submission" date="2020-05" db="UniProtKB">
        <authorList>
            <consortium name="EnsemblMetazoa"/>
        </authorList>
    </citation>
    <scope>IDENTIFICATION</scope>
    <source>
        <strain evidence="3">wikel</strain>
    </source>
</reference>
<dbReference type="Proteomes" id="UP000001555">
    <property type="component" value="Unassembled WGS sequence"/>
</dbReference>
<name>B7QHU6_IXOSC</name>
<dbReference type="VEuPathDB" id="VectorBase:ISCW014500"/>
<sequence length="134" mass="14397">MRGIRCLAAGVDRCVSSAAALSSAPSRGFGLWGGRGWVDEPEKGGEEVASAINVRRRAARRRGTLRRARVCERAGWGWVEGGGEMAACSDPGLIDHWPLRTFDRPWSPHSPRGYTLAASTVDEAGDDDETTTAN</sequence>
<dbReference type="InParanoid" id="B7QHU6"/>
<evidence type="ECO:0000313" key="4">
    <source>
        <dbReference type="Proteomes" id="UP000001555"/>
    </source>
</evidence>
<evidence type="ECO:0000313" key="2">
    <source>
        <dbReference type="EMBL" id="EEC18418.1"/>
    </source>
</evidence>
<keyword evidence="4" id="KW-1185">Reference proteome</keyword>
<protein>
    <submittedName>
        <fullName evidence="2 3">Uncharacterized protein</fullName>
    </submittedName>
</protein>
<dbReference type="EnsemblMetazoa" id="ISCW014500-RA">
    <property type="protein sequence ID" value="ISCW014500-PA"/>
    <property type="gene ID" value="ISCW014500"/>
</dbReference>
<dbReference type="VEuPathDB" id="VectorBase:ISCI014500"/>
<evidence type="ECO:0000256" key="1">
    <source>
        <dbReference type="SAM" id="MobiDB-lite"/>
    </source>
</evidence>